<reference evidence="10" key="1">
    <citation type="submission" date="2025-08" db="UniProtKB">
        <authorList>
            <consortium name="RefSeq"/>
        </authorList>
    </citation>
    <scope>IDENTIFICATION</scope>
    <source>
        <tissue evidence="10">Whole Larva</tissue>
    </source>
</reference>
<feature type="domain" description="C2H2-type" evidence="7">
    <location>
        <begin position="685"/>
        <end position="713"/>
    </location>
</feature>
<dbReference type="PANTHER" id="PTHR24379:SF127">
    <property type="entry name" value="BLOODY FINGERS-RELATED"/>
    <property type="match status" value="1"/>
</dbReference>
<dbReference type="PROSITE" id="PS50157">
    <property type="entry name" value="ZINC_FINGER_C2H2_2"/>
    <property type="match status" value="10"/>
</dbReference>
<keyword evidence="4" id="KW-0862">Zinc</keyword>
<dbReference type="SMART" id="SM00355">
    <property type="entry name" value="ZnF_C2H2"/>
    <property type="match status" value="12"/>
</dbReference>
<evidence type="ECO:0000256" key="2">
    <source>
        <dbReference type="ARBA" id="ARBA00022737"/>
    </source>
</evidence>
<dbReference type="PROSITE" id="PS00028">
    <property type="entry name" value="ZINC_FINGER_C2H2_1"/>
    <property type="match status" value="9"/>
</dbReference>
<evidence type="ECO:0000256" key="3">
    <source>
        <dbReference type="ARBA" id="ARBA00022771"/>
    </source>
</evidence>
<evidence type="ECO:0000259" key="8">
    <source>
        <dbReference type="PROSITE" id="PS50280"/>
    </source>
</evidence>
<evidence type="ECO:0000259" key="7">
    <source>
        <dbReference type="PROSITE" id="PS50157"/>
    </source>
</evidence>
<dbReference type="PANTHER" id="PTHR24379">
    <property type="entry name" value="KRAB AND ZINC FINGER DOMAIN-CONTAINING"/>
    <property type="match status" value="1"/>
</dbReference>
<feature type="domain" description="C2H2-type" evidence="7">
    <location>
        <begin position="601"/>
        <end position="623"/>
    </location>
</feature>
<dbReference type="SUPFAM" id="SSF57667">
    <property type="entry name" value="beta-beta-alpha zinc fingers"/>
    <property type="match status" value="4"/>
</dbReference>
<dbReference type="GeneID" id="108559158"/>
<feature type="compositionally biased region" description="Basic and acidic residues" evidence="6">
    <location>
        <begin position="866"/>
        <end position="877"/>
    </location>
</feature>
<dbReference type="RefSeq" id="XP_017771813.1">
    <property type="nucleotide sequence ID" value="XM_017916324.1"/>
</dbReference>
<keyword evidence="1" id="KW-0479">Metal-binding</keyword>
<dbReference type="Gene3D" id="3.30.160.60">
    <property type="entry name" value="Classic Zinc Finger"/>
    <property type="match status" value="6"/>
</dbReference>
<evidence type="ECO:0000256" key="1">
    <source>
        <dbReference type="ARBA" id="ARBA00022723"/>
    </source>
</evidence>
<accession>A0ABM1MB63</accession>
<feature type="domain" description="C2H2-type" evidence="7">
    <location>
        <begin position="657"/>
        <end position="684"/>
    </location>
</feature>
<sequence>MESIIEMPPEGGGTINNHLLDSSWNEGAETDGSNNPNILYIAVEYVKHANDFKLEQEAEDLNSAQTYQEFQHVSPLDPNMSSVASYSPVYTSETNFENPVVVAQLVQNADNETAPPNPENIIGNQFLQIVERSSTVPNDPQIIANTEQEVDILITDQTTGISYLVERCLAEETHLLDSHTLLGTELLSLDDGTLKANLPTIISDNQQNTVVENEKTEITHSQERRSLRQTARKVKGAESEEELLTCVQQISDKPILSRARASLPENHLIIGRNLNGEIGIFAKRFIPKRTQFGPIEGLTSNDYIKYDEDQVVLSVETSDGSFLYLDVSDENSSNWMRFVQLGQNFSEQNLVLTQQDNCLYYTTIKNILPKQELLVGYGRNYAQMRNLPVLEPMLEDEWPCYECSERFTTSEQLQKHLDQHEEMDEKQIVANDNKKRKARKKQQLNMDNNVGTALQCTVCMEVFSAKRFNFLRQHLNEHGLPATEQLQDRYIIAKSYSCYECESIHLSEDDLSRHLQENHSGCSENNSSNSEQAKDEQSKEWFKCPKCNKLFASRDRIQKHMMVHGDEQAKPLQCDKCSKRFLNKSALVCHLKTHLLGGKIFECPICKESFHQVFELKLHVPKHCVDGHYTCPHCNKLFDKYSIIRKHIRAFHSERKHSCTHCSKSFQTLDKLRCHLLRHSDHREFLCADCGKQFKRKDKLKEHCKRVHSEERENAIPKKFTPKVEPTDYHRFIYKCHTCLVGFKRRGMLVNHLAKRHPDISLNSVPELNLPILRATKDYFCNYCDKVYKSSSKRKAHILKNHPGSALPLSNRRFDSTKVATDAPNPTFSMTVGSVTTHPHGCQLCHKQYASKAKLLQHQRKTHKAQMLEEEKNHDEAGGVQQQDEEEEQFYQQVIAVADIPGTSTVTTGSANDSRLYRLLTTGNNLVPPR</sequence>
<name>A0ABM1MB63_NICVS</name>
<evidence type="ECO:0000256" key="6">
    <source>
        <dbReference type="SAM" id="MobiDB-lite"/>
    </source>
</evidence>
<feature type="domain" description="C2H2-type" evidence="7">
    <location>
        <begin position="398"/>
        <end position="425"/>
    </location>
</feature>
<keyword evidence="9" id="KW-1185">Reference proteome</keyword>
<keyword evidence="2" id="KW-0677">Repeat</keyword>
<feature type="region of interest" description="Disordered" evidence="6">
    <location>
        <begin position="1"/>
        <end position="20"/>
    </location>
</feature>
<dbReference type="Pfam" id="PF00096">
    <property type="entry name" value="zf-C2H2"/>
    <property type="match status" value="3"/>
</dbReference>
<protein>
    <submittedName>
        <fullName evidence="10">PR domain zinc finger protein 10-like</fullName>
    </submittedName>
</protein>
<feature type="domain" description="C2H2-type" evidence="7">
    <location>
        <begin position="840"/>
        <end position="868"/>
    </location>
</feature>
<proteinExistence type="predicted"/>
<dbReference type="Gene3D" id="2.170.270.10">
    <property type="entry name" value="SET domain"/>
    <property type="match status" value="1"/>
</dbReference>
<dbReference type="Proteomes" id="UP000695000">
    <property type="component" value="Unplaced"/>
</dbReference>
<dbReference type="InterPro" id="IPR001214">
    <property type="entry name" value="SET_dom"/>
</dbReference>
<evidence type="ECO:0000313" key="10">
    <source>
        <dbReference type="RefSeq" id="XP_017771813.1"/>
    </source>
</evidence>
<feature type="domain" description="C2H2-type" evidence="7">
    <location>
        <begin position="572"/>
        <end position="594"/>
    </location>
</feature>
<dbReference type="PROSITE" id="PS50280">
    <property type="entry name" value="SET"/>
    <property type="match status" value="1"/>
</dbReference>
<keyword evidence="3 5" id="KW-0863">Zinc-finger</keyword>
<evidence type="ECO:0000313" key="9">
    <source>
        <dbReference type="Proteomes" id="UP000695000"/>
    </source>
</evidence>
<feature type="domain" description="SET" evidence="8">
    <location>
        <begin position="254"/>
        <end position="378"/>
    </location>
</feature>
<organism evidence="9 10">
    <name type="scientific">Nicrophorus vespilloides</name>
    <name type="common">Boreal carrion beetle</name>
    <dbReference type="NCBI Taxonomy" id="110193"/>
    <lineage>
        <taxon>Eukaryota</taxon>
        <taxon>Metazoa</taxon>
        <taxon>Ecdysozoa</taxon>
        <taxon>Arthropoda</taxon>
        <taxon>Hexapoda</taxon>
        <taxon>Insecta</taxon>
        <taxon>Pterygota</taxon>
        <taxon>Neoptera</taxon>
        <taxon>Endopterygota</taxon>
        <taxon>Coleoptera</taxon>
        <taxon>Polyphaga</taxon>
        <taxon>Staphyliniformia</taxon>
        <taxon>Silphidae</taxon>
        <taxon>Nicrophorinae</taxon>
        <taxon>Nicrophorus</taxon>
    </lineage>
</organism>
<feature type="domain" description="C2H2-type" evidence="7">
    <location>
        <begin position="629"/>
        <end position="657"/>
    </location>
</feature>
<dbReference type="InterPro" id="IPR046341">
    <property type="entry name" value="SET_dom_sf"/>
</dbReference>
<feature type="region of interest" description="Disordered" evidence="6">
    <location>
        <begin position="861"/>
        <end position="887"/>
    </location>
</feature>
<dbReference type="InterPro" id="IPR036236">
    <property type="entry name" value="Znf_C2H2_sf"/>
</dbReference>
<feature type="domain" description="C2H2-type" evidence="7">
    <location>
        <begin position="779"/>
        <end position="807"/>
    </location>
</feature>
<evidence type="ECO:0000256" key="4">
    <source>
        <dbReference type="ARBA" id="ARBA00022833"/>
    </source>
</evidence>
<gene>
    <name evidence="10" type="primary">LOC108559158</name>
</gene>
<evidence type="ECO:0000256" key="5">
    <source>
        <dbReference type="PROSITE-ProRule" id="PRU00042"/>
    </source>
</evidence>
<dbReference type="Pfam" id="PF21549">
    <property type="entry name" value="PRDM2_PR"/>
    <property type="match status" value="1"/>
</dbReference>
<feature type="domain" description="C2H2-type" evidence="7">
    <location>
        <begin position="496"/>
        <end position="524"/>
    </location>
</feature>
<dbReference type="InterPro" id="IPR013087">
    <property type="entry name" value="Znf_C2H2_type"/>
</dbReference>
<feature type="domain" description="C2H2-type" evidence="7">
    <location>
        <begin position="542"/>
        <end position="569"/>
    </location>
</feature>